<evidence type="ECO:0008006" key="4">
    <source>
        <dbReference type="Google" id="ProtNLM"/>
    </source>
</evidence>
<dbReference type="Proteomes" id="UP000574133">
    <property type="component" value="Unassembled WGS sequence"/>
</dbReference>
<keyword evidence="3" id="KW-1185">Reference proteome</keyword>
<comment type="caution">
    <text evidence="2">The sequence shown here is derived from an EMBL/GenBank/DDBJ whole genome shotgun (WGS) entry which is preliminary data.</text>
</comment>
<feature type="compositionally biased region" description="Low complexity" evidence="1">
    <location>
        <begin position="89"/>
        <end position="106"/>
    </location>
</feature>
<feature type="region of interest" description="Disordered" evidence="1">
    <location>
        <begin position="63"/>
        <end position="199"/>
    </location>
</feature>
<protein>
    <recommendedName>
        <fullName evidence="4">Spore coat protein</fullName>
    </recommendedName>
</protein>
<feature type="compositionally biased region" description="Polar residues" evidence="1">
    <location>
        <begin position="75"/>
        <end position="84"/>
    </location>
</feature>
<organism evidence="2 3">
    <name type="scientific">Cohnella lubricantis</name>
    <dbReference type="NCBI Taxonomy" id="2163172"/>
    <lineage>
        <taxon>Bacteria</taxon>
        <taxon>Bacillati</taxon>
        <taxon>Bacillota</taxon>
        <taxon>Bacilli</taxon>
        <taxon>Bacillales</taxon>
        <taxon>Paenibacillaceae</taxon>
        <taxon>Cohnella</taxon>
    </lineage>
</organism>
<evidence type="ECO:0000256" key="1">
    <source>
        <dbReference type="SAM" id="MobiDB-lite"/>
    </source>
</evidence>
<accession>A0A841TDT8</accession>
<name>A0A841TDT8_9BACL</name>
<dbReference type="EMBL" id="JACJVN010000052">
    <property type="protein sequence ID" value="MBB6678205.1"/>
    <property type="molecule type" value="Genomic_DNA"/>
</dbReference>
<reference evidence="2 3" key="1">
    <citation type="submission" date="2020-08" db="EMBL/GenBank/DDBJ databases">
        <title>Cohnella phylogeny.</title>
        <authorList>
            <person name="Dunlap C."/>
        </authorList>
    </citation>
    <scope>NUCLEOTIDE SEQUENCE [LARGE SCALE GENOMIC DNA]</scope>
    <source>
        <strain evidence="2 3">DSM 103658</strain>
    </source>
</reference>
<dbReference type="RefSeq" id="WP_185179480.1">
    <property type="nucleotide sequence ID" value="NZ_CBCSEP010000030.1"/>
</dbReference>
<evidence type="ECO:0000313" key="3">
    <source>
        <dbReference type="Proteomes" id="UP000574133"/>
    </source>
</evidence>
<feature type="compositionally biased region" description="Low complexity" evidence="1">
    <location>
        <begin position="165"/>
        <end position="180"/>
    </location>
</feature>
<dbReference type="AlphaFoldDB" id="A0A841TDT8"/>
<feature type="compositionally biased region" description="Gly residues" evidence="1">
    <location>
        <begin position="122"/>
        <end position="159"/>
    </location>
</feature>
<gene>
    <name evidence="2" type="ORF">H4Q31_12930</name>
</gene>
<sequence>MWRWIEWGAKLLASAVLLSFLCVWTTGYIVNSYVQTVLKELEIPLDVQPFALSGVWGKLWGADERPKEASEAQDESASGGTPAQTAELPGGSSAAGPYPSGSPVPGWAQDGELDGSDDNGAAGEGVGGSNGSGGGMSSGGGTTGSAGTGAGAGAGGYRPGDGDGDAAAGSGGEAEAPGDAVPVWSEGSGSAAASDPLDEEERQKLYSIVVSKLSASQLQQLSAYLDGGLDEEEMTEVQTMLEGALNEEEYAEMMRLLQPESQTGGGPSIAP</sequence>
<evidence type="ECO:0000313" key="2">
    <source>
        <dbReference type="EMBL" id="MBB6678205.1"/>
    </source>
</evidence>
<proteinExistence type="predicted"/>